<feature type="compositionally biased region" description="Low complexity" evidence="1">
    <location>
        <begin position="1"/>
        <end position="16"/>
    </location>
</feature>
<proteinExistence type="predicted"/>
<evidence type="ECO:0000313" key="4">
    <source>
        <dbReference type="Proteomes" id="UP000050424"/>
    </source>
</evidence>
<dbReference type="OrthoDB" id="4161186at2759"/>
<protein>
    <recommendedName>
        <fullName evidence="2">PD-(D/E)XK nuclease-like domain-containing protein</fullName>
    </recommendedName>
</protein>
<accession>A0A0N8H4X2</accession>
<keyword evidence="4" id="KW-1185">Reference proteome</keyword>
<feature type="region of interest" description="Disordered" evidence="1">
    <location>
        <begin position="1"/>
        <end position="35"/>
    </location>
</feature>
<dbReference type="AlphaFoldDB" id="A0A0N8H4X2"/>
<dbReference type="Pfam" id="PF20516">
    <property type="entry name" value="PDDEXK_12"/>
    <property type="match status" value="1"/>
</dbReference>
<organism evidence="3 4">
    <name type="scientific">Neonectria ditissima</name>
    <dbReference type="NCBI Taxonomy" id="78410"/>
    <lineage>
        <taxon>Eukaryota</taxon>
        <taxon>Fungi</taxon>
        <taxon>Dikarya</taxon>
        <taxon>Ascomycota</taxon>
        <taxon>Pezizomycotina</taxon>
        <taxon>Sordariomycetes</taxon>
        <taxon>Hypocreomycetidae</taxon>
        <taxon>Hypocreales</taxon>
        <taxon>Nectriaceae</taxon>
        <taxon>Neonectria</taxon>
    </lineage>
</organism>
<feature type="region of interest" description="Disordered" evidence="1">
    <location>
        <begin position="47"/>
        <end position="76"/>
    </location>
</feature>
<reference evidence="3 4" key="1">
    <citation type="submission" date="2015-09" db="EMBL/GenBank/DDBJ databases">
        <title>Draft genome of a European isolate of the apple canker pathogen Neonectria ditissima.</title>
        <authorList>
            <person name="Gomez-Cortecero A."/>
            <person name="Harrison R.J."/>
            <person name="Armitage A.D."/>
        </authorList>
    </citation>
    <scope>NUCLEOTIDE SEQUENCE [LARGE SCALE GENOMIC DNA]</scope>
    <source>
        <strain evidence="3 4">R09/05</strain>
    </source>
</reference>
<feature type="compositionally biased region" description="Low complexity" evidence="1">
    <location>
        <begin position="47"/>
        <end position="65"/>
    </location>
</feature>
<evidence type="ECO:0000313" key="3">
    <source>
        <dbReference type="EMBL" id="KPM34564.1"/>
    </source>
</evidence>
<evidence type="ECO:0000256" key="1">
    <source>
        <dbReference type="SAM" id="MobiDB-lite"/>
    </source>
</evidence>
<name>A0A0N8H4X2_9HYPO</name>
<dbReference type="STRING" id="78410.A0A0N8H4X2"/>
<evidence type="ECO:0000259" key="2">
    <source>
        <dbReference type="Pfam" id="PF20516"/>
    </source>
</evidence>
<sequence length="413" mass="46093">MFKPGSSSALGSGDDGAPAKHHLDHLNPDAEPADVDMGNIEEWAMLTGPSDCTSTTSSCSGRTPSETSDASDSFSPDMGLARLQLEDNIEYRPFDGEETPPWKLYDLARRMKHNAAGNELLSLLDWAQILRLAADHPQLYDTLELQNGVDFSTERLRYGVLPPVATLIDICNEARKCHDKGLSDASWNEAVRYPLLKTALRHARLNSTDREKVYTVEVTNANSAQIRQPYIPTSLGPRQEKQVDYCVYVDPGVHTPLADFLSAMGRMSSYSSINHTDYKPLANCLISLSIGTVQAGENYQTALARMARWLSAHWKRLNALNPLVLQDFLFLPAIIIDGHDWTFIASTQGRQFGNGYDRMTVIWNKVHIGSTDSFQGICQIVSALQRLATWTGEELFLWFYIEILSKKGFSFPE</sequence>
<gene>
    <name evidence="3" type="ORF">AK830_g12008</name>
</gene>
<dbReference type="Proteomes" id="UP000050424">
    <property type="component" value="Unassembled WGS sequence"/>
</dbReference>
<feature type="domain" description="PD-(D/E)XK nuclease-like" evidence="2">
    <location>
        <begin position="154"/>
        <end position="394"/>
    </location>
</feature>
<comment type="caution">
    <text evidence="3">The sequence shown here is derived from an EMBL/GenBank/DDBJ whole genome shotgun (WGS) entry which is preliminary data.</text>
</comment>
<dbReference type="EMBL" id="LKCW01000323">
    <property type="protein sequence ID" value="KPM34564.1"/>
    <property type="molecule type" value="Genomic_DNA"/>
</dbReference>
<dbReference type="InterPro" id="IPR046797">
    <property type="entry name" value="PDDEXK_12"/>
</dbReference>